<dbReference type="GO" id="GO:0000160">
    <property type="term" value="P:phosphorelay signal transduction system"/>
    <property type="evidence" value="ECO:0007669"/>
    <property type="project" value="InterPro"/>
</dbReference>
<evidence type="ECO:0000256" key="3">
    <source>
        <dbReference type="SAM" id="MobiDB-lite"/>
    </source>
</evidence>
<dbReference type="Pfam" id="PF00072">
    <property type="entry name" value="Response_reg"/>
    <property type="match status" value="1"/>
</dbReference>
<dbReference type="InterPro" id="IPR001611">
    <property type="entry name" value="Leu-rich_rpt"/>
</dbReference>
<dbReference type="InterPro" id="IPR050956">
    <property type="entry name" value="2C_system_His_kinase"/>
</dbReference>
<dbReference type="SUPFAM" id="SSF52172">
    <property type="entry name" value="CheY-like"/>
    <property type="match status" value="1"/>
</dbReference>
<evidence type="ECO:0000313" key="6">
    <source>
        <dbReference type="Proteomes" id="UP000007797"/>
    </source>
</evidence>
<evidence type="ECO:0000313" key="5">
    <source>
        <dbReference type="EMBL" id="EGG16809.1"/>
    </source>
</evidence>
<keyword evidence="6" id="KW-1185">Reference proteome</keyword>
<reference evidence="6" key="1">
    <citation type="journal article" date="2011" name="Genome Res.">
        <title>Phylogeny-wide analysis of social amoeba genomes highlights ancient origins for complex intercellular communication.</title>
        <authorList>
            <person name="Heidel A.J."/>
            <person name="Lawal H.M."/>
            <person name="Felder M."/>
            <person name="Schilde C."/>
            <person name="Helps N.R."/>
            <person name="Tunggal B."/>
            <person name="Rivero F."/>
            <person name="John U."/>
            <person name="Schleicher M."/>
            <person name="Eichinger L."/>
            <person name="Platzer M."/>
            <person name="Noegel A.A."/>
            <person name="Schaap P."/>
            <person name="Gloeckner G."/>
        </authorList>
    </citation>
    <scope>NUCLEOTIDE SEQUENCE [LARGE SCALE GENOMIC DNA]</scope>
    <source>
        <strain evidence="6">SH3</strain>
    </source>
</reference>
<dbReference type="AlphaFoldDB" id="F4Q3E0"/>
<dbReference type="InterPro" id="IPR032675">
    <property type="entry name" value="LRR_dom_sf"/>
</dbReference>
<sequence>MSKIMEGIDNNNNENKHLKHYLDNSGGGSGGSSGGYGEDEEESLHRQKRRKSHVFGEEQDDNDSIIIPPLVNNNNNNNQQQQASSVLLQQLPDNQINNNNTSSSSNTNNNNIPKNGLNSSSPNHSPTSNGNNNSNNNNNNNNKVSEEDILGTIASLNKNRSQSVVQKLVDLTFDYIVKNIHSIDTLKKLPENLTDTQCVPLVHLTNLTHLSVSGNPDLTDAFLAHLKHCPLVELNLSYNENISEHGFQMLREQSDTIHTTLTSLSLNNCAVNDEMMNHIGKLLQLTSLSLINNPFSDSGAKHLSNLQSLTSLDLSMCKEISDVTLESLQALSQISRLNLNFNPKLTSNGMSKFLNLSHLTSLGIIGCDGLLIKGKVKHRPLVLLVEDNPFQVKLITRIFTRHNFEVEVASNGRMAVEMYKNANYKYELILMDIIMPIMDGLTATMLLRDFERENGLRRVPVIIQTADMERHRKVCLAAGCDDFMLKPLDRNVIDRAREFLTSKS</sequence>
<dbReference type="OrthoDB" id="19824at2759"/>
<dbReference type="Gene3D" id="3.80.10.10">
    <property type="entry name" value="Ribonuclease Inhibitor"/>
    <property type="match status" value="2"/>
</dbReference>
<gene>
    <name evidence="5" type="ORF">DFA_07787</name>
</gene>
<feature type="domain" description="Response regulatory" evidence="4">
    <location>
        <begin position="381"/>
        <end position="501"/>
    </location>
</feature>
<dbReference type="GeneID" id="14869330"/>
<dbReference type="Proteomes" id="UP000007797">
    <property type="component" value="Unassembled WGS sequence"/>
</dbReference>
<evidence type="ECO:0000256" key="2">
    <source>
        <dbReference type="PROSITE-ProRule" id="PRU00169"/>
    </source>
</evidence>
<dbReference type="SUPFAM" id="SSF52047">
    <property type="entry name" value="RNI-like"/>
    <property type="match status" value="1"/>
</dbReference>
<keyword evidence="1 2" id="KW-0597">Phosphoprotein</keyword>
<accession>F4Q3E0</accession>
<dbReference type="PANTHER" id="PTHR43719">
    <property type="entry name" value="TWO-COMPONENT HISTIDINE KINASE"/>
    <property type="match status" value="1"/>
</dbReference>
<dbReference type="Pfam" id="PF13516">
    <property type="entry name" value="LRR_6"/>
    <property type="match status" value="2"/>
</dbReference>
<organism evidence="5 6">
    <name type="scientific">Cavenderia fasciculata</name>
    <name type="common">Slime mold</name>
    <name type="synonym">Dictyostelium fasciculatum</name>
    <dbReference type="NCBI Taxonomy" id="261658"/>
    <lineage>
        <taxon>Eukaryota</taxon>
        <taxon>Amoebozoa</taxon>
        <taxon>Evosea</taxon>
        <taxon>Eumycetozoa</taxon>
        <taxon>Dictyostelia</taxon>
        <taxon>Acytosteliales</taxon>
        <taxon>Cavenderiaceae</taxon>
        <taxon>Cavenderia</taxon>
    </lineage>
</organism>
<dbReference type="RefSeq" id="XP_004355283.1">
    <property type="nucleotide sequence ID" value="XM_004355231.1"/>
</dbReference>
<protein>
    <recommendedName>
        <fullName evidence="4">Response regulatory domain-containing protein</fullName>
    </recommendedName>
</protein>
<dbReference type="SMART" id="SM00448">
    <property type="entry name" value="REC"/>
    <property type="match status" value="1"/>
</dbReference>
<dbReference type="KEGG" id="dfa:DFA_07787"/>
<dbReference type="CDD" id="cd17546">
    <property type="entry name" value="REC_hyHK_CKI1_RcsC-like"/>
    <property type="match status" value="1"/>
</dbReference>
<feature type="modified residue" description="4-aspartylphosphate" evidence="2">
    <location>
        <position position="432"/>
    </location>
</feature>
<dbReference type="PANTHER" id="PTHR43719:SF32">
    <property type="entry name" value="RESPONSE REGULATORY DOMAIN-CONTAINING PROTEIN"/>
    <property type="match status" value="1"/>
</dbReference>
<dbReference type="InterPro" id="IPR001789">
    <property type="entry name" value="Sig_transdc_resp-reg_receiver"/>
</dbReference>
<evidence type="ECO:0000256" key="1">
    <source>
        <dbReference type="ARBA" id="ARBA00022553"/>
    </source>
</evidence>
<proteinExistence type="predicted"/>
<feature type="compositionally biased region" description="Low complexity" evidence="3">
    <location>
        <begin position="94"/>
        <end position="142"/>
    </location>
</feature>
<dbReference type="PROSITE" id="PS50110">
    <property type="entry name" value="RESPONSE_REGULATORY"/>
    <property type="match status" value="1"/>
</dbReference>
<feature type="region of interest" description="Disordered" evidence="3">
    <location>
        <begin position="1"/>
        <end position="78"/>
    </location>
</feature>
<feature type="region of interest" description="Disordered" evidence="3">
    <location>
        <begin position="94"/>
        <end position="144"/>
    </location>
</feature>
<dbReference type="STRING" id="1054147.F4Q3E0"/>
<dbReference type="Gene3D" id="3.40.50.2300">
    <property type="match status" value="1"/>
</dbReference>
<name>F4Q3E0_CACFS</name>
<feature type="compositionally biased region" description="Gly residues" evidence="3">
    <location>
        <begin position="25"/>
        <end position="36"/>
    </location>
</feature>
<dbReference type="EMBL" id="GL883021">
    <property type="protein sequence ID" value="EGG16809.1"/>
    <property type="molecule type" value="Genomic_DNA"/>
</dbReference>
<evidence type="ECO:0000259" key="4">
    <source>
        <dbReference type="PROSITE" id="PS50110"/>
    </source>
</evidence>
<dbReference type="InterPro" id="IPR011006">
    <property type="entry name" value="CheY-like_superfamily"/>
</dbReference>